<evidence type="ECO:0000313" key="2">
    <source>
        <dbReference type="EMBL" id="KAK7254702.1"/>
    </source>
</evidence>
<accession>A0ABR1GFH4</accession>
<reference evidence="2 3" key="1">
    <citation type="submission" date="2024-03" db="EMBL/GenBank/DDBJ databases">
        <title>Aureococcus anophagefferens CCMP1851 and Kratosvirus quantuckense: Draft genome of a second virus-susceptible host strain in the model system.</title>
        <authorList>
            <person name="Chase E."/>
            <person name="Truchon A.R."/>
            <person name="Schepens W."/>
            <person name="Wilhelm S.W."/>
        </authorList>
    </citation>
    <scope>NUCLEOTIDE SEQUENCE [LARGE SCALE GENOMIC DNA]</scope>
    <source>
        <strain evidence="2 3">CCMP1851</strain>
    </source>
</reference>
<evidence type="ECO:0008006" key="4">
    <source>
        <dbReference type="Google" id="ProtNLM"/>
    </source>
</evidence>
<gene>
    <name evidence="2" type="ORF">SO694_00010512</name>
</gene>
<dbReference type="InterPro" id="IPR032675">
    <property type="entry name" value="LRR_dom_sf"/>
</dbReference>
<sequence length="474" mass="51153">MAKGKKRAAPAKELAMATGKKRAAPAPEVSVEVLLAQIPRAQLEELALHLYNGNAASRDDLVAYAKRGRPAPVAAVVDGEDRRGTGRFDAVDGESLSRVMAYLRLADRLQAAVCVCKPWRRLRSARGLWGRLFCNNVGLLSGGLDAAEAVPLWDSMSLVGPGLAKLVAWLEHKDAVDALGVRTGAYGSTYLSSAAVVGALRDLPGLRHVFLDGKQINAEIMKQRPPCLPRLRTLAVGTDVNGSAPHFGKWIAAAPCLEALEAPDKLATYASLSAARHAWRDARGGGDPVLAHLKITGMERQDYRAVSVAGSWFPNLETLEFNANSYSEAGWDGVPPLHPFPRLRALKVQRLATYRNHFSTAMLTELVGKLLAATPNLRAFQVRHGICYSKPPLPAPAVGRAFATLPASLRELTLSDLRIDPGDLDEANELEVLRVNACFSTGKKGPEPFRAAKFRAAWPGLKIVVDYEDEDAAT</sequence>
<organism evidence="2 3">
    <name type="scientific">Aureococcus anophagefferens</name>
    <name type="common">Harmful bloom alga</name>
    <dbReference type="NCBI Taxonomy" id="44056"/>
    <lineage>
        <taxon>Eukaryota</taxon>
        <taxon>Sar</taxon>
        <taxon>Stramenopiles</taxon>
        <taxon>Ochrophyta</taxon>
        <taxon>Pelagophyceae</taxon>
        <taxon>Pelagomonadales</taxon>
        <taxon>Pelagomonadaceae</taxon>
        <taxon>Aureococcus</taxon>
    </lineage>
</organism>
<keyword evidence="3" id="KW-1185">Reference proteome</keyword>
<dbReference type="SUPFAM" id="SSF52047">
    <property type="entry name" value="RNI-like"/>
    <property type="match status" value="1"/>
</dbReference>
<dbReference type="SUPFAM" id="SSF81383">
    <property type="entry name" value="F-box domain"/>
    <property type="match status" value="1"/>
</dbReference>
<dbReference type="EMBL" id="JBBJCI010000023">
    <property type="protein sequence ID" value="KAK7254702.1"/>
    <property type="molecule type" value="Genomic_DNA"/>
</dbReference>
<name>A0ABR1GFH4_AURAN</name>
<evidence type="ECO:0000313" key="3">
    <source>
        <dbReference type="Proteomes" id="UP001363151"/>
    </source>
</evidence>
<dbReference type="Proteomes" id="UP001363151">
    <property type="component" value="Unassembled WGS sequence"/>
</dbReference>
<feature type="region of interest" description="Disordered" evidence="1">
    <location>
        <begin position="1"/>
        <end position="20"/>
    </location>
</feature>
<comment type="caution">
    <text evidence="2">The sequence shown here is derived from an EMBL/GenBank/DDBJ whole genome shotgun (WGS) entry which is preliminary data.</text>
</comment>
<proteinExistence type="predicted"/>
<evidence type="ECO:0000256" key="1">
    <source>
        <dbReference type="SAM" id="MobiDB-lite"/>
    </source>
</evidence>
<dbReference type="Gene3D" id="3.80.10.10">
    <property type="entry name" value="Ribonuclease Inhibitor"/>
    <property type="match status" value="1"/>
</dbReference>
<protein>
    <recommendedName>
        <fullName evidence="4">F-box domain-containing protein</fullName>
    </recommendedName>
</protein>
<dbReference type="InterPro" id="IPR036047">
    <property type="entry name" value="F-box-like_dom_sf"/>
</dbReference>